<sequence>MTSSAPRRFDARRATGLLLLLTGSTVGGLTAYWLTPDSRTGQASRPPQGQAQDAASVAEAGSANGWTTGNDGTTPDPWADQGSGQDPWSPPRFSQQPMQAPQGWTRGS</sequence>
<accession>A0AAJ5F5S3</accession>
<dbReference type="AlphaFoldDB" id="A0AAJ5F5S3"/>
<evidence type="ECO:0000313" key="4">
    <source>
        <dbReference type="Proteomes" id="UP000308000"/>
    </source>
</evidence>
<dbReference type="Proteomes" id="UP000308000">
    <property type="component" value="Unassembled WGS sequence"/>
</dbReference>
<proteinExistence type="predicted"/>
<evidence type="ECO:0000313" key="5">
    <source>
        <dbReference type="Proteomes" id="UP000536909"/>
    </source>
</evidence>
<feature type="region of interest" description="Disordered" evidence="1">
    <location>
        <begin position="36"/>
        <end position="108"/>
    </location>
</feature>
<evidence type="ECO:0000313" key="3">
    <source>
        <dbReference type="EMBL" id="TLK25181.1"/>
    </source>
</evidence>
<reference evidence="2 5" key="2">
    <citation type="submission" date="2020-08" db="EMBL/GenBank/DDBJ databases">
        <title>Genomic Encyclopedia of Type Strains, Phase IV (KMG-IV): sequencing the most valuable type-strain genomes for metagenomic binning, comparative biology and taxonomic classification.</title>
        <authorList>
            <person name="Goeker M."/>
        </authorList>
    </citation>
    <scope>NUCLEOTIDE SEQUENCE [LARGE SCALE GENOMIC DNA]</scope>
    <source>
        <strain evidence="2 5">DSM 105434</strain>
    </source>
</reference>
<comment type="caution">
    <text evidence="3">The sequence shown here is derived from an EMBL/GenBank/DDBJ whole genome shotgun (WGS) entry which is preliminary data.</text>
</comment>
<feature type="compositionally biased region" description="Polar residues" evidence="1">
    <location>
        <begin position="37"/>
        <end position="53"/>
    </location>
</feature>
<dbReference type="Proteomes" id="UP000536909">
    <property type="component" value="Unassembled WGS sequence"/>
</dbReference>
<reference evidence="3 4" key="1">
    <citation type="submission" date="2019-04" db="EMBL/GenBank/DDBJ databases">
        <title>Deinococcus metalilatus MA1002 mutant No.5.</title>
        <authorList>
            <person name="Park W."/>
            <person name="Park C."/>
        </authorList>
    </citation>
    <scope>NUCLEOTIDE SEQUENCE [LARGE SCALE GENOMIC DNA]</scope>
    <source>
        <strain evidence="3 4">MA1002-m5</strain>
    </source>
</reference>
<evidence type="ECO:0000256" key="1">
    <source>
        <dbReference type="SAM" id="MobiDB-lite"/>
    </source>
</evidence>
<dbReference type="EMBL" id="JACHFV010000011">
    <property type="protein sequence ID" value="MBB5296338.1"/>
    <property type="molecule type" value="Genomic_DNA"/>
</dbReference>
<name>A0AAJ5F5S3_9DEIO</name>
<feature type="compositionally biased region" description="Polar residues" evidence="1">
    <location>
        <begin position="82"/>
        <end position="99"/>
    </location>
</feature>
<feature type="compositionally biased region" description="Polar residues" evidence="1">
    <location>
        <begin position="64"/>
        <end position="73"/>
    </location>
</feature>
<dbReference type="RefSeq" id="WP_129120357.1">
    <property type="nucleotide sequence ID" value="NZ_BSUI01000009.1"/>
</dbReference>
<protein>
    <submittedName>
        <fullName evidence="3">Uncharacterized protein</fullName>
    </submittedName>
</protein>
<gene>
    <name evidence="3" type="ORF">FCS05_13525</name>
    <name evidence="2" type="ORF">HNQ10_003185</name>
</gene>
<dbReference type="EMBL" id="VBRC01000009">
    <property type="protein sequence ID" value="TLK25181.1"/>
    <property type="molecule type" value="Genomic_DNA"/>
</dbReference>
<organism evidence="3 4">
    <name type="scientific">Deinococcus metallilatus</name>
    <dbReference type="NCBI Taxonomy" id="1211322"/>
    <lineage>
        <taxon>Bacteria</taxon>
        <taxon>Thermotogati</taxon>
        <taxon>Deinococcota</taxon>
        <taxon>Deinococci</taxon>
        <taxon>Deinococcales</taxon>
        <taxon>Deinococcaceae</taxon>
        <taxon>Deinococcus</taxon>
    </lineage>
</organism>
<keyword evidence="5" id="KW-1185">Reference proteome</keyword>
<evidence type="ECO:0000313" key="2">
    <source>
        <dbReference type="EMBL" id="MBB5296338.1"/>
    </source>
</evidence>